<evidence type="ECO:0000313" key="3">
    <source>
        <dbReference type="Proteomes" id="UP000481153"/>
    </source>
</evidence>
<dbReference type="InterPro" id="IPR036397">
    <property type="entry name" value="RNaseH_sf"/>
</dbReference>
<reference evidence="2 3" key="1">
    <citation type="submission" date="2019-07" db="EMBL/GenBank/DDBJ databases">
        <title>Genomics analysis of Aphanomyces spp. identifies a new class of oomycete effector associated with host adaptation.</title>
        <authorList>
            <person name="Gaulin E."/>
        </authorList>
    </citation>
    <scope>NUCLEOTIDE SEQUENCE [LARGE SCALE GENOMIC DNA]</scope>
    <source>
        <strain evidence="2 3">ATCC 201684</strain>
    </source>
</reference>
<comment type="caution">
    <text evidence="2">The sequence shown here is derived from an EMBL/GenBank/DDBJ whole genome shotgun (WGS) entry which is preliminary data.</text>
</comment>
<dbReference type="VEuPathDB" id="FungiDB:AeMF1_005604"/>
<protein>
    <recommendedName>
        <fullName evidence="1">Integrase p58-like C-terminal domain-containing protein</fullName>
    </recommendedName>
</protein>
<name>A0A6G0WBD3_9STRA</name>
<dbReference type="Gene3D" id="3.30.420.10">
    <property type="entry name" value="Ribonuclease H-like superfamily/Ribonuclease H"/>
    <property type="match status" value="1"/>
</dbReference>
<dbReference type="InterPro" id="IPR050951">
    <property type="entry name" value="Retrovirus_Pol_polyprotein"/>
</dbReference>
<evidence type="ECO:0000259" key="1">
    <source>
        <dbReference type="Pfam" id="PF22938"/>
    </source>
</evidence>
<dbReference type="InterPro" id="IPR054465">
    <property type="entry name" value="Integrase_p58-like_C"/>
</dbReference>
<dbReference type="EMBL" id="VJMJ01000277">
    <property type="protein sequence ID" value="KAF0724217.1"/>
    <property type="molecule type" value="Genomic_DNA"/>
</dbReference>
<dbReference type="Pfam" id="PF22938">
    <property type="entry name" value="Integrase_p58_C"/>
    <property type="match status" value="1"/>
</dbReference>
<feature type="domain" description="Integrase p58-like C-terminal" evidence="1">
    <location>
        <begin position="137"/>
        <end position="171"/>
    </location>
</feature>
<dbReference type="PANTHER" id="PTHR37984">
    <property type="entry name" value="PROTEIN CBG26694"/>
    <property type="match status" value="1"/>
</dbReference>
<proteinExistence type="predicted"/>
<accession>A0A6G0WBD3</accession>
<dbReference type="Proteomes" id="UP000481153">
    <property type="component" value="Unassembled WGS sequence"/>
</dbReference>
<dbReference type="PANTHER" id="PTHR37984:SF5">
    <property type="entry name" value="PROTEIN NYNRIN-LIKE"/>
    <property type="match status" value="1"/>
</dbReference>
<keyword evidence="3" id="KW-1185">Reference proteome</keyword>
<sequence length="300" mass="34629">MLKIYVNDHQTDWDTYLPRLLFAYRTSYHATIGDSPFFCLFGRDPTLPLDLAFLNVDSAWKLDDLPQYKRRLAASSKETCSLVEVQLVAGQNKSARTKDSQKSLVPDEQTAVWVYNYFAKSGPDDTRSSKLANHWHGPYRVDRKMGPNTYKIDIPSHPDKTVTVNADRLKPFHGYYSCPYNDDIPEDDDPLVELTEDCLPRFGFVERIKFPDGDIAYASVSSPVFRILDKRRHSSSNEGEYLVEYVDGTKYWTKASKLQAYNSCVDDFENQHRMEQGLPPMHRSKRFSELDVEPKTLVQF</sequence>
<evidence type="ECO:0000313" key="2">
    <source>
        <dbReference type="EMBL" id="KAF0724217.1"/>
    </source>
</evidence>
<gene>
    <name evidence="2" type="ORF">Ae201684_017066</name>
</gene>
<dbReference type="GO" id="GO:0003676">
    <property type="term" value="F:nucleic acid binding"/>
    <property type="evidence" value="ECO:0007669"/>
    <property type="project" value="InterPro"/>
</dbReference>
<organism evidence="2 3">
    <name type="scientific">Aphanomyces euteiches</name>
    <dbReference type="NCBI Taxonomy" id="100861"/>
    <lineage>
        <taxon>Eukaryota</taxon>
        <taxon>Sar</taxon>
        <taxon>Stramenopiles</taxon>
        <taxon>Oomycota</taxon>
        <taxon>Saprolegniomycetes</taxon>
        <taxon>Saprolegniales</taxon>
        <taxon>Verrucalvaceae</taxon>
        <taxon>Aphanomyces</taxon>
    </lineage>
</organism>
<dbReference type="AlphaFoldDB" id="A0A6G0WBD3"/>